<name>A0ABD2ZQ58_9GENT</name>
<dbReference type="AlphaFoldDB" id="A0ABD2ZQ58"/>
<gene>
    <name evidence="2" type="ORF">ACH5RR_018441</name>
</gene>
<protein>
    <submittedName>
        <fullName evidence="2">Uncharacterized protein</fullName>
    </submittedName>
</protein>
<evidence type="ECO:0000313" key="2">
    <source>
        <dbReference type="EMBL" id="KAL3520292.1"/>
    </source>
</evidence>
<keyword evidence="3" id="KW-1185">Reference proteome</keyword>
<evidence type="ECO:0000313" key="3">
    <source>
        <dbReference type="Proteomes" id="UP001630127"/>
    </source>
</evidence>
<proteinExistence type="predicted"/>
<accession>A0ABD2ZQ58</accession>
<sequence>MIKSNLLVCVLLLVSSVVALGVTDPELKQCKHQCKVQKQFDEEEKRDCSKQFVTEYSVPQSSTSSHGWTIVILHTPQDQVRVEQPVFETPQTADNDLVDLVQQIPEIVEQPVEQHIPQDNVGTTYSSG</sequence>
<reference evidence="2 3" key="1">
    <citation type="submission" date="2024-11" db="EMBL/GenBank/DDBJ databases">
        <title>A near-complete genome assembly of Cinchona calisaya.</title>
        <authorList>
            <person name="Lian D.C."/>
            <person name="Zhao X.W."/>
            <person name="Wei L."/>
        </authorList>
    </citation>
    <scope>NUCLEOTIDE SEQUENCE [LARGE SCALE GENOMIC DNA]</scope>
    <source>
        <tissue evidence="2">Nenye</tissue>
    </source>
</reference>
<evidence type="ECO:0000256" key="1">
    <source>
        <dbReference type="SAM" id="SignalP"/>
    </source>
</evidence>
<feature type="chain" id="PRO_5044852682" evidence="1">
    <location>
        <begin position="22"/>
        <end position="128"/>
    </location>
</feature>
<dbReference type="EMBL" id="JBJUIK010000008">
    <property type="protein sequence ID" value="KAL3520292.1"/>
    <property type="molecule type" value="Genomic_DNA"/>
</dbReference>
<dbReference type="Proteomes" id="UP001630127">
    <property type="component" value="Unassembled WGS sequence"/>
</dbReference>
<feature type="signal peptide" evidence="1">
    <location>
        <begin position="1"/>
        <end position="21"/>
    </location>
</feature>
<organism evidence="2 3">
    <name type="scientific">Cinchona calisaya</name>
    <dbReference type="NCBI Taxonomy" id="153742"/>
    <lineage>
        <taxon>Eukaryota</taxon>
        <taxon>Viridiplantae</taxon>
        <taxon>Streptophyta</taxon>
        <taxon>Embryophyta</taxon>
        <taxon>Tracheophyta</taxon>
        <taxon>Spermatophyta</taxon>
        <taxon>Magnoliopsida</taxon>
        <taxon>eudicotyledons</taxon>
        <taxon>Gunneridae</taxon>
        <taxon>Pentapetalae</taxon>
        <taxon>asterids</taxon>
        <taxon>lamiids</taxon>
        <taxon>Gentianales</taxon>
        <taxon>Rubiaceae</taxon>
        <taxon>Cinchonoideae</taxon>
        <taxon>Cinchoneae</taxon>
        <taxon>Cinchona</taxon>
    </lineage>
</organism>
<comment type="caution">
    <text evidence="2">The sequence shown here is derived from an EMBL/GenBank/DDBJ whole genome shotgun (WGS) entry which is preliminary data.</text>
</comment>
<keyword evidence="1" id="KW-0732">Signal</keyword>